<feature type="transmembrane region" description="Helical" evidence="1">
    <location>
        <begin position="91"/>
        <end position="109"/>
    </location>
</feature>
<keyword evidence="1" id="KW-0812">Transmembrane</keyword>
<keyword evidence="1" id="KW-1133">Transmembrane helix</keyword>
<gene>
    <name evidence="3" type="ORF">GCM10023184_44370</name>
</gene>
<keyword evidence="1" id="KW-0472">Membrane</keyword>
<evidence type="ECO:0000313" key="3">
    <source>
        <dbReference type="EMBL" id="GAA4343815.1"/>
    </source>
</evidence>
<dbReference type="PANTHER" id="PTHR14969">
    <property type="entry name" value="SPHINGOSINE-1-PHOSPHATE PHOSPHOHYDROLASE"/>
    <property type="match status" value="1"/>
</dbReference>
<dbReference type="SMART" id="SM00014">
    <property type="entry name" value="acidPPc"/>
    <property type="match status" value="1"/>
</dbReference>
<dbReference type="PANTHER" id="PTHR14969:SF13">
    <property type="entry name" value="AT30094P"/>
    <property type="match status" value="1"/>
</dbReference>
<evidence type="ECO:0000256" key="1">
    <source>
        <dbReference type="SAM" id="Phobius"/>
    </source>
</evidence>
<accession>A0ABP8HSU8</accession>
<protein>
    <recommendedName>
        <fullName evidence="2">Phosphatidic acid phosphatase type 2/haloperoxidase domain-containing protein</fullName>
    </recommendedName>
</protein>
<comment type="caution">
    <text evidence="3">The sequence shown here is derived from an EMBL/GenBank/DDBJ whole genome shotgun (WGS) entry which is preliminary data.</text>
</comment>
<dbReference type="SUPFAM" id="SSF48317">
    <property type="entry name" value="Acid phosphatase/Vanadium-dependent haloperoxidase"/>
    <property type="match status" value="1"/>
</dbReference>
<dbReference type="Gene3D" id="1.20.144.10">
    <property type="entry name" value="Phosphatidic acid phosphatase type 2/haloperoxidase"/>
    <property type="match status" value="1"/>
</dbReference>
<feature type="transmembrane region" description="Helical" evidence="1">
    <location>
        <begin position="64"/>
        <end position="84"/>
    </location>
</feature>
<proteinExistence type="predicted"/>
<feature type="transmembrane region" description="Helical" evidence="1">
    <location>
        <begin position="167"/>
        <end position="188"/>
    </location>
</feature>
<keyword evidence="4" id="KW-1185">Reference proteome</keyword>
<dbReference type="Pfam" id="PF01569">
    <property type="entry name" value="PAP2"/>
    <property type="match status" value="1"/>
</dbReference>
<sequence>MFPVQLFYTFAAMRSTPSLYQQYRLAVAVTFLLVLAAVGLLLAYGKEQSFVLLNGLNTPALDRLMPYVTYLGDGLIYIPILLLTYFFRRDYLVAIIAGILLCTLFSQGMKNWIYPEELRPFSLEAKQIAIHKVEGVELHRKYSFPSGHTSTAFTCALLLAALLRQRIWVIAMPFVALAVGFSRIYLAQHFLTDVTAGMMIGIVSSYLALLIYRRYHEWRMRKALQKL</sequence>
<dbReference type="InterPro" id="IPR000326">
    <property type="entry name" value="PAP2/HPO"/>
</dbReference>
<dbReference type="InterPro" id="IPR036938">
    <property type="entry name" value="PAP2/HPO_sf"/>
</dbReference>
<feature type="domain" description="Phosphatidic acid phosphatase type 2/haloperoxidase" evidence="2">
    <location>
        <begin position="90"/>
        <end position="209"/>
    </location>
</feature>
<feature type="transmembrane region" description="Helical" evidence="1">
    <location>
        <begin position="194"/>
        <end position="212"/>
    </location>
</feature>
<evidence type="ECO:0000313" key="4">
    <source>
        <dbReference type="Proteomes" id="UP001501725"/>
    </source>
</evidence>
<dbReference type="Proteomes" id="UP001501725">
    <property type="component" value="Unassembled WGS sequence"/>
</dbReference>
<organism evidence="3 4">
    <name type="scientific">Flaviaesturariibacter amylovorans</name>
    <dbReference type="NCBI Taxonomy" id="1084520"/>
    <lineage>
        <taxon>Bacteria</taxon>
        <taxon>Pseudomonadati</taxon>
        <taxon>Bacteroidota</taxon>
        <taxon>Chitinophagia</taxon>
        <taxon>Chitinophagales</taxon>
        <taxon>Chitinophagaceae</taxon>
        <taxon>Flaviaestuariibacter</taxon>
    </lineage>
</organism>
<dbReference type="EMBL" id="BAABGY010000018">
    <property type="protein sequence ID" value="GAA4343815.1"/>
    <property type="molecule type" value="Genomic_DNA"/>
</dbReference>
<reference evidence="4" key="1">
    <citation type="journal article" date="2019" name="Int. J. Syst. Evol. Microbiol.">
        <title>The Global Catalogue of Microorganisms (GCM) 10K type strain sequencing project: providing services to taxonomists for standard genome sequencing and annotation.</title>
        <authorList>
            <consortium name="The Broad Institute Genomics Platform"/>
            <consortium name="The Broad Institute Genome Sequencing Center for Infectious Disease"/>
            <person name="Wu L."/>
            <person name="Ma J."/>
        </authorList>
    </citation>
    <scope>NUCLEOTIDE SEQUENCE [LARGE SCALE GENOMIC DNA]</scope>
    <source>
        <strain evidence="4">JCM 17919</strain>
    </source>
</reference>
<feature type="transmembrane region" description="Helical" evidence="1">
    <location>
        <begin position="23"/>
        <end position="44"/>
    </location>
</feature>
<evidence type="ECO:0000259" key="2">
    <source>
        <dbReference type="SMART" id="SM00014"/>
    </source>
</evidence>
<name>A0ABP8HSU8_9BACT</name>
<feature type="transmembrane region" description="Helical" evidence="1">
    <location>
        <begin position="142"/>
        <end position="160"/>
    </location>
</feature>